<dbReference type="OrthoDB" id="193898at2"/>
<evidence type="ECO:0000313" key="4">
    <source>
        <dbReference type="Proteomes" id="UP000183987"/>
    </source>
</evidence>
<feature type="transmembrane region" description="Helical" evidence="1">
    <location>
        <begin position="53"/>
        <end position="72"/>
    </location>
</feature>
<keyword evidence="1" id="KW-1133">Transmembrane helix</keyword>
<protein>
    <submittedName>
        <fullName evidence="3">Membrane protease YdiL, CAAX protease family</fullName>
    </submittedName>
</protein>
<keyword evidence="1" id="KW-0812">Transmembrane</keyword>
<evidence type="ECO:0000259" key="2">
    <source>
        <dbReference type="Pfam" id="PF02517"/>
    </source>
</evidence>
<dbReference type="GO" id="GO:0006508">
    <property type="term" value="P:proteolysis"/>
    <property type="evidence" value="ECO:0007669"/>
    <property type="project" value="UniProtKB-KW"/>
</dbReference>
<accession>A0A1M4UKM2</accession>
<evidence type="ECO:0000256" key="1">
    <source>
        <dbReference type="SAM" id="Phobius"/>
    </source>
</evidence>
<sequence length="279" mass="30050">MRPFSTLAARYPGACAAFVLTLFAVWFALPTILSRPVDATGGTGTFDLSDLRPYIVTEAVVAAVLLVPVALFRWGRLTGLRGPVDRAGLRLSLWFILPGLGIVALVWAALLTDAPREDTARQIAMIGTMTLLIGLFEETLFRGVVLGALRHRLSAGMAIVVSGVLFGLFHVVNALVGQDIALTAIQIVSATGLGLFFGAITVQARSVWPAILLHAIWDAFALSMALMLRLSPQAATTTLPQPGFAALIGPALLTFAAWRIHRRWRRRTAAAEERQMPCI</sequence>
<dbReference type="InterPro" id="IPR052710">
    <property type="entry name" value="CAAX_protease"/>
</dbReference>
<dbReference type="Pfam" id="PF02517">
    <property type="entry name" value="Rce1-like"/>
    <property type="match status" value="1"/>
</dbReference>
<reference evidence="4" key="1">
    <citation type="submission" date="2016-11" db="EMBL/GenBank/DDBJ databases">
        <authorList>
            <person name="Varghese N."/>
            <person name="Submissions S."/>
        </authorList>
    </citation>
    <scope>NUCLEOTIDE SEQUENCE [LARGE SCALE GENOMIC DNA]</scope>
    <source>
        <strain evidence="4">DSM 29326</strain>
    </source>
</reference>
<keyword evidence="3" id="KW-0378">Hydrolase</keyword>
<dbReference type="PANTHER" id="PTHR36435">
    <property type="entry name" value="SLR1288 PROTEIN"/>
    <property type="match status" value="1"/>
</dbReference>
<feature type="transmembrane region" description="Helical" evidence="1">
    <location>
        <begin position="123"/>
        <end position="141"/>
    </location>
</feature>
<feature type="domain" description="CAAX prenyl protease 2/Lysostaphin resistance protein A-like" evidence="2">
    <location>
        <begin position="122"/>
        <end position="220"/>
    </location>
</feature>
<proteinExistence type="predicted"/>
<evidence type="ECO:0000313" key="3">
    <source>
        <dbReference type="EMBL" id="SHE57237.1"/>
    </source>
</evidence>
<feature type="transmembrane region" description="Helical" evidence="1">
    <location>
        <begin position="12"/>
        <end position="33"/>
    </location>
</feature>
<keyword evidence="1" id="KW-0472">Membrane</keyword>
<feature type="transmembrane region" description="Helical" evidence="1">
    <location>
        <begin position="207"/>
        <end position="227"/>
    </location>
</feature>
<dbReference type="GO" id="GO:0080120">
    <property type="term" value="P:CAAX-box protein maturation"/>
    <property type="evidence" value="ECO:0007669"/>
    <property type="project" value="UniProtKB-ARBA"/>
</dbReference>
<feature type="transmembrane region" description="Helical" evidence="1">
    <location>
        <begin position="180"/>
        <end position="200"/>
    </location>
</feature>
<feature type="transmembrane region" description="Helical" evidence="1">
    <location>
        <begin position="93"/>
        <end position="111"/>
    </location>
</feature>
<dbReference type="GO" id="GO:0004175">
    <property type="term" value="F:endopeptidase activity"/>
    <property type="evidence" value="ECO:0007669"/>
    <property type="project" value="UniProtKB-ARBA"/>
</dbReference>
<keyword evidence="3" id="KW-0645">Protease</keyword>
<keyword evidence="4" id="KW-1185">Reference proteome</keyword>
<dbReference type="PANTHER" id="PTHR36435:SF1">
    <property type="entry name" value="CAAX AMINO TERMINAL PROTEASE FAMILY PROTEIN"/>
    <property type="match status" value="1"/>
</dbReference>
<feature type="transmembrane region" description="Helical" evidence="1">
    <location>
        <begin position="239"/>
        <end position="258"/>
    </location>
</feature>
<dbReference type="AlphaFoldDB" id="A0A1M4UKM2"/>
<organism evidence="3 4">
    <name type="scientific">Loktanella atrilutea</name>
    <dbReference type="NCBI Taxonomy" id="366533"/>
    <lineage>
        <taxon>Bacteria</taxon>
        <taxon>Pseudomonadati</taxon>
        <taxon>Pseudomonadota</taxon>
        <taxon>Alphaproteobacteria</taxon>
        <taxon>Rhodobacterales</taxon>
        <taxon>Roseobacteraceae</taxon>
        <taxon>Loktanella</taxon>
    </lineage>
</organism>
<gene>
    <name evidence="3" type="ORF">SAMN05444339_101767</name>
</gene>
<dbReference type="InterPro" id="IPR003675">
    <property type="entry name" value="Rce1/LyrA-like_dom"/>
</dbReference>
<dbReference type="RefSeq" id="WP_072855824.1">
    <property type="nucleotide sequence ID" value="NZ_FQUE01000001.1"/>
</dbReference>
<dbReference type="STRING" id="366533.SAMN05444339_101767"/>
<name>A0A1M4UKM2_LOKAT</name>
<dbReference type="Proteomes" id="UP000183987">
    <property type="component" value="Unassembled WGS sequence"/>
</dbReference>
<dbReference type="EMBL" id="FQUE01000001">
    <property type="protein sequence ID" value="SHE57237.1"/>
    <property type="molecule type" value="Genomic_DNA"/>
</dbReference>
<feature type="transmembrane region" description="Helical" evidence="1">
    <location>
        <begin position="153"/>
        <end position="174"/>
    </location>
</feature>